<dbReference type="Proteomes" id="UP000015530">
    <property type="component" value="Unassembled WGS sequence"/>
</dbReference>
<name>T0K927_COLGC</name>
<evidence type="ECO:0000313" key="1">
    <source>
        <dbReference type="EMBL" id="EQB48504.1"/>
    </source>
</evidence>
<proteinExistence type="predicted"/>
<protein>
    <submittedName>
        <fullName evidence="1">Uncharacterized protein</fullName>
    </submittedName>
</protein>
<dbReference type="AlphaFoldDB" id="T0K927"/>
<dbReference type="HOGENOM" id="CLU_3421346_0_0_1"/>
<accession>T0K927</accession>
<sequence>MDARSLIRVVDDVGSLLACNKNGS</sequence>
<dbReference type="EMBL" id="AMYD01002596">
    <property type="protein sequence ID" value="EQB48504.1"/>
    <property type="molecule type" value="Genomic_DNA"/>
</dbReference>
<evidence type="ECO:0000313" key="2">
    <source>
        <dbReference type="Proteomes" id="UP000015530"/>
    </source>
</evidence>
<comment type="caution">
    <text evidence="1">The sequence shown here is derived from an EMBL/GenBank/DDBJ whole genome shotgun (WGS) entry which is preliminary data.</text>
</comment>
<organism evidence="1 2">
    <name type="scientific">Colletotrichum gloeosporioides (strain Cg-14)</name>
    <name type="common">Anthracnose fungus</name>
    <name type="synonym">Glomerella cingulata</name>
    <dbReference type="NCBI Taxonomy" id="1237896"/>
    <lineage>
        <taxon>Eukaryota</taxon>
        <taxon>Fungi</taxon>
        <taxon>Dikarya</taxon>
        <taxon>Ascomycota</taxon>
        <taxon>Pezizomycotina</taxon>
        <taxon>Sordariomycetes</taxon>
        <taxon>Hypocreomycetidae</taxon>
        <taxon>Glomerellales</taxon>
        <taxon>Glomerellaceae</taxon>
        <taxon>Colletotrichum</taxon>
        <taxon>Colletotrichum gloeosporioides species complex</taxon>
    </lineage>
</organism>
<gene>
    <name evidence="1" type="ORF">CGLO_12259</name>
</gene>
<reference evidence="2" key="1">
    <citation type="journal article" date="2013" name="Mol. Plant Microbe Interact.">
        <title>Global aspects of pacC regulation of pathogenicity genes in Colletotrichum gloeosporioides as revealed by transcriptome analysis.</title>
        <authorList>
            <person name="Alkan N."/>
            <person name="Meng X."/>
            <person name="Friedlander G."/>
            <person name="Reuveni E."/>
            <person name="Sukno S."/>
            <person name="Sherman A."/>
            <person name="Thon M."/>
            <person name="Fluhr R."/>
            <person name="Prusky D."/>
        </authorList>
    </citation>
    <scope>NUCLEOTIDE SEQUENCE [LARGE SCALE GENOMIC DNA]</scope>
    <source>
        <strain evidence="2">Cg-14</strain>
    </source>
</reference>